<gene>
    <name evidence="1" type="ORF">J7302_08015</name>
</gene>
<protein>
    <submittedName>
        <fullName evidence="1">Trypsin-like peptidase domain-containing protein</fullName>
    </submittedName>
</protein>
<dbReference type="EMBL" id="JAGTIS010000003">
    <property type="protein sequence ID" value="MBT8766076.1"/>
    <property type="molecule type" value="Genomic_DNA"/>
</dbReference>
<organism evidence="1 2">
    <name type="scientific">Metapseudomonas boanensis</name>
    <dbReference type="NCBI Taxonomy" id="2822138"/>
    <lineage>
        <taxon>Bacteria</taxon>
        <taxon>Pseudomonadati</taxon>
        <taxon>Pseudomonadota</taxon>
        <taxon>Gammaproteobacteria</taxon>
        <taxon>Pseudomonadales</taxon>
        <taxon>Pseudomonadaceae</taxon>
        <taxon>Metapseudomonas</taxon>
    </lineage>
</organism>
<evidence type="ECO:0000313" key="1">
    <source>
        <dbReference type="EMBL" id="MBT8766076.1"/>
    </source>
</evidence>
<comment type="caution">
    <text evidence="1">The sequence shown here is derived from an EMBL/GenBank/DDBJ whole genome shotgun (WGS) entry which is preliminary data.</text>
</comment>
<dbReference type="InterPro" id="IPR009003">
    <property type="entry name" value="Peptidase_S1_PA"/>
</dbReference>
<name>A0ABS5XEH2_9GAMM</name>
<dbReference type="Proteomes" id="UP001519667">
    <property type="component" value="Unassembled WGS sequence"/>
</dbReference>
<dbReference type="Gene3D" id="2.40.10.120">
    <property type="match status" value="1"/>
</dbReference>
<keyword evidence="2" id="KW-1185">Reference proteome</keyword>
<evidence type="ECO:0000313" key="2">
    <source>
        <dbReference type="Proteomes" id="UP001519667"/>
    </source>
</evidence>
<accession>A0ABS5XEH2</accession>
<reference evidence="1 2" key="1">
    <citation type="submission" date="2021-04" db="EMBL/GenBank/DDBJ databases">
        <title>Pseudomonas boanensis sp. nov., a bacterium isolated from river water used for household purposes in Boane District, Mozambique.</title>
        <authorList>
            <person name="Nicklasson M."/>
            <person name="Martin-Rodriguez A.J."/>
            <person name="Thorell K."/>
            <person name="Neves L."/>
            <person name="Mussagy A."/>
            <person name="Rydberg H.A."/>
            <person name="Hernroth B."/>
            <person name="Svensson-Stadler L."/>
            <person name="Sjoling A."/>
        </authorList>
    </citation>
    <scope>NUCLEOTIDE SEQUENCE [LARGE SCALE GENOMIC DNA]</scope>
    <source>
        <strain evidence="1 2">DB1</strain>
    </source>
</reference>
<dbReference type="SUPFAM" id="SSF50494">
    <property type="entry name" value="Trypsin-like serine proteases"/>
    <property type="match status" value="1"/>
</dbReference>
<proteinExistence type="predicted"/>
<dbReference type="Pfam" id="PF13365">
    <property type="entry name" value="Trypsin_2"/>
    <property type="match status" value="1"/>
</dbReference>
<sequence>MDPLLLSTVLIRTFNGERGLTNATGFLFTRGERLFLVTSGHVLFDEPSGHFPSHLTVELHTSAENLAEVAQVWVPLYCEGRGLWHQATDSSGQVDVATLELDRSLLPASALYRSFNERQLLKPGDQVEVGTSLLVIGYPLGFHDALHRTPVVRHGIVASAFGLRFHGKGYFLVDARTHRGSSGAPVVMRATAPFEADFPWILLGVHSARLDEGSRDALQDEALGLNAVWYADILMLLSQG</sequence>